<protein>
    <recommendedName>
        <fullName evidence="4">Nucleoside triphosphate pyrophosphohydrolase</fullName>
        <ecNumber evidence="3">3.6.1.8</ecNumber>
    </recommendedName>
</protein>
<organism evidence="6 7">
    <name type="scientific">Solitalea longa</name>
    <dbReference type="NCBI Taxonomy" id="2079460"/>
    <lineage>
        <taxon>Bacteria</taxon>
        <taxon>Pseudomonadati</taxon>
        <taxon>Bacteroidota</taxon>
        <taxon>Sphingobacteriia</taxon>
        <taxon>Sphingobacteriales</taxon>
        <taxon>Sphingobacteriaceae</taxon>
        <taxon>Solitalea</taxon>
    </lineage>
</organism>
<dbReference type="NCBIfam" id="TIGR00444">
    <property type="entry name" value="mazG"/>
    <property type="match status" value="1"/>
</dbReference>
<evidence type="ECO:0000259" key="5">
    <source>
        <dbReference type="Pfam" id="PF03819"/>
    </source>
</evidence>
<dbReference type="Pfam" id="PF03819">
    <property type="entry name" value="MazG"/>
    <property type="match status" value="2"/>
</dbReference>
<dbReference type="CDD" id="cd11529">
    <property type="entry name" value="NTP-PPase_MazG_Cterm"/>
    <property type="match status" value="1"/>
</dbReference>
<proteinExistence type="inferred from homology"/>
<evidence type="ECO:0000313" key="7">
    <source>
        <dbReference type="Proteomes" id="UP000236893"/>
    </source>
</evidence>
<dbReference type="GO" id="GO:0006203">
    <property type="term" value="P:dGTP catabolic process"/>
    <property type="evidence" value="ECO:0007669"/>
    <property type="project" value="TreeGrafter"/>
</dbReference>
<dbReference type="GO" id="GO:0047693">
    <property type="term" value="F:ATP diphosphatase activity"/>
    <property type="evidence" value="ECO:0007669"/>
    <property type="project" value="UniProtKB-EC"/>
</dbReference>
<dbReference type="GO" id="GO:0046052">
    <property type="term" value="P:UTP catabolic process"/>
    <property type="evidence" value="ECO:0007669"/>
    <property type="project" value="TreeGrafter"/>
</dbReference>
<name>A0A2S4ZZ68_9SPHI</name>
<dbReference type="GO" id="GO:0046081">
    <property type="term" value="P:dUTP catabolic process"/>
    <property type="evidence" value="ECO:0007669"/>
    <property type="project" value="TreeGrafter"/>
</dbReference>
<dbReference type="EC" id="3.6.1.8" evidence="3"/>
<feature type="domain" description="NTP pyrophosphohydrolase MazG-like" evidence="5">
    <location>
        <begin position="172"/>
        <end position="232"/>
    </location>
</feature>
<keyword evidence="6" id="KW-0378">Hydrolase</keyword>
<accession>A0A2S4ZZ68</accession>
<evidence type="ECO:0000256" key="3">
    <source>
        <dbReference type="ARBA" id="ARBA00066372"/>
    </source>
</evidence>
<dbReference type="SUPFAM" id="SSF101386">
    <property type="entry name" value="all-alpha NTP pyrophosphatases"/>
    <property type="match status" value="2"/>
</dbReference>
<dbReference type="GO" id="GO:0046076">
    <property type="term" value="P:dTTP catabolic process"/>
    <property type="evidence" value="ECO:0007669"/>
    <property type="project" value="TreeGrafter"/>
</dbReference>
<dbReference type="Proteomes" id="UP000236893">
    <property type="component" value="Unassembled WGS sequence"/>
</dbReference>
<dbReference type="OrthoDB" id="9808939at2"/>
<keyword evidence="7" id="KW-1185">Reference proteome</keyword>
<evidence type="ECO:0000256" key="2">
    <source>
        <dbReference type="ARBA" id="ARBA00061115"/>
    </source>
</evidence>
<sequence length="265" mass="30964">MLDDRKITTYNPQEAFQRLLTIMDDLRAGCPWDMKQTHESLRHLTIEEVYELADAILDKDMEEVKKELGDIMLHLVFYAKIASETNDFTITDVLNGICDKIISRHPHIYGDVTVKDEEEVKRNWEQLKLKEGNKSVLEGVPVSLPALVKASRIQEKARGVGFDWEEKHQVWEKVEEEMAEFRAEFNEDKPIDKEKAEAEFGDLLFSLINYARFLDINAEDALEKTNKKFIKRFQYLESKAKENGQNLKDMTLAEMDVYWNEAKKL</sequence>
<dbReference type="InterPro" id="IPR011551">
    <property type="entry name" value="NTP_PyrPHydrolase_MazG"/>
</dbReference>
<dbReference type="RefSeq" id="WP_103790183.1">
    <property type="nucleotide sequence ID" value="NZ_PQVF01000012.1"/>
</dbReference>
<dbReference type="GO" id="GO:0006950">
    <property type="term" value="P:response to stress"/>
    <property type="evidence" value="ECO:0007669"/>
    <property type="project" value="UniProtKB-ARBA"/>
</dbReference>
<gene>
    <name evidence="6" type="ORF">C3K47_16060</name>
</gene>
<dbReference type="EMBL" id="PQVF01000012">
    <property type="protein sequence ID" value="POY35297.1"/>
    <property type="molecule type" value="Genomic_DNA"/>
</dbReference>
<dbReference type="CDD" id="cd11528">
    <property type="entry name" value="NTP-PPase_MazG_Nterm"/>
    <property type="match status" value="1"/>
</dbReference>
<feature type="domain" description="NTP pyrophosphohydrolase MazG-like" evidence="5">
    <location>
        <begin position="36"/>
        <end position="108"/>
    </location>
</feature>
<dbReference type="InterPro" id="IPR048015">
    <property type="entry name" value="NTP-PPase_MazG-like_N"/>
</dbReference>
<dbReference type="PANTHER" id="PTHR30522:SF0">
    <property type="entry name" value="NUCLEOSIDE TRIPHOSPHATE PYROPHOSPHOHYDROLASE"/>
    <property type="match status" value="1"/>
</dbReference>
<dbReference type="GO" id="GO:0046061">
    <property type="term" value="P:dATP catabolic process"/>
    <property type="evidence" value="ECO:0007669"/>
    <property type="project" value="TreeGrafter"/>
</dbReference>
<dbReference type="InterPro" id="IPR048011">
    <property type="entry name" value="NTP-PPase_MazG-like_C"/>
</dbReference>
<dbReference type="InterPro" id="IPR004518">
    <property type="entry name" value="MazG-like_dom"/>
</dbReference>
<dbReference type="PANTHER" id="PTHR30522">
    <property type="entry name" value="NUCLEOSIDE TRIPHOSPHATE PYROPHOSPHOHYDROLASE"/>
    <property type="match status" value="1"/>
</dbReference>
<dbReference type="GO" id="GO:0046047">
    <property type="term" value="P:TTP catabolic process"/>
    <property type="evidence" value="ECO:0007669"/>
    <property type="project" value="TreeGrafter"/>
</dbReference>
<comment type="catalytic activity">
    <reaction evidence="1">
        <text>ATP + H2O = AMP + diphosphate + H(+)</text>
        <dbReference type="Rhea" id="RHEA:14245"/>
        <dbReference type="ChEBI" id="CHEBI:15377"/>
        <dbReference type="ChEBI" id="CHEBI:15378"/>
        <dbReference type="ChEBI" id="CHEBI:30616"/>
        <dbReference type="ChEBI" id="CHEBI:33019"/>
        <dbReference type="ChEBI" id="CHEBI:456215"/>
        <dbReference type="EC" id="3.6.1.8"/>
    </reaction>
</comment>
<evidence type="ECO:0000256" key="1">
    <source>
        <dbReference type="ARBA" id="ARBA00052141"/>
    </source>
</evidence>
<comment type="caution">
    <text evidence="6">The sequence shown here is derived from an EMBL/GenBank/DDBJ whole genome shotgun (WGS) entry which is preliminary data.</text>
</comment>
<reference evidence="6 7" key="1">
    <citation type="submission" date="2018-01" db="EMBL/GenBank/DDBJ databases">
        <authorList>
            <person name="Gaut B.S."/>
            <person name="Morton B.R."/>
            <person name="Clegg M.T."/>
            <person name="Duvall M.R."/>
        </authorList>
    </citation>
    <scope>NUCLEOTIDE SEQUENCE [LARGE SCALE GENOMIC DNA]</scope>
    <source>
        <strain evidence="6 7">HR-AV</strain>
    </source>
</reference>
<dbReference type="FunFam" id="1.10.287.1080:FF:000003">
    <property type="entry name" value="Nucleoside triphosphate pyrophosphohydrolase"/>
    <property type="match status" value="1"/>
</dbReference>
<evidence type="ECO:0000313" key="6">
    <source>
        <dbReference type="EMBL" id="POY35297.1"/>
    </source>
</evidence>
<dbReference type="FunFam" id="1.10.287.1080:FF:000001">
    <property type="entry name" value="Nucleoside triphosphate pyrophosphohydrolase"/>
    <property type="match status" value="1"/>
</dbReference>
<dbReference type="NCBIfam" id="NF007113">
    <property type="entry name" value="PRK09562.1"/>
    <property type="match status" value="1"/>
</dbReference>
<dbReference type="AlphaFoldDB" id="A0A2S4ZZ68"/>
<comment type="similarity">
    <text evidence="2">Belongs to the nucleoside triphosphate pyrophosphohydrolase family.</text>
</comment>
<dbReference type="Gene3D" id="1.10.287.1080">
    <property type="entry name" value="MazG-like"/>
    <property type="match status" value="2"/>
</dbReference>
<evidence type="ECO:0000256" key="4">
    <source>
        <dbReference type="ARBA" id="ARBA00074799"/>
    </source>
</evidence>